<dbReference type="KEGG" id="foc:113210993"/>
<evidence type="ECO:0000313" key="6">
    <source>
        <dbReference type="RefSeq" id="XP_026285006.2"/>
    </source>
</evidence>
<name>A0A6J1T2W3_FRAOC</name>
<evidence type="ECO:0000256" key="2">
    <source>
        <dbReference type="SAM" id="MobiDB-lite"/>
    </source>
</evidence>
<dbReference type="InterPro" id="IPR013320">
    <property type="entry name" value="ConA-like_dom_sf"/>
</dbReference>
<dbReference type="GO" id="GO:0005975">
    <property type="term" value="P:carbohydrate metabolic process"/>
    <property type="evidence" value="ECO:0007669"/>
    <property type="project" value="InterPro"/>
</dbReference>
<dbReference type="PROSITE" id="PS51762">
    <property type="entry name" value="GH16_2"/>
    <property type="match status" value="1"/>
</dbReference>
<evidence type="ECO:0000256" key="3">
    <source>
        <dbReference type="SAM" id="SignalP"/>
    </source>
</evidence>
<proteinExistence type="inferred from homology"/>
<protein>
    <submittedName>
        <fullName evidence="6">Beta-1,3-glucan-binding protein-like</fullName>
    </submittedName>
</protein>
<dbReference type="PANTHER" id="PTHR10963:SF55">
    <property type="entry name" value="GLYCOSIDE HYDROLASE FAMILY 16 PROTEIN"/>
    <property type="match status" value="1"/>
</dbReference>
<evidence type="ECO:0000256" key="1">
    <source>
        <dbReference type="ARBA" id="ARBA00006865"/>
    </source>
</evidence>
<keyword evidence="3" id="KW-0732">Signal</keyword>
<dbReference type="OrthoDB" id="4781at2759"/>
<gene>
    <name evidence="6" type="primary">LOC113210993</name>
</gene>
<dbReference type="AlphaFoldDB" id="A0A6J1T2W3"/>
<feature type="chain" id="PRO_5038336231" evidence="3">
    <location>
        <begin position="22"/>
        <end position="414"/>
    </location>
</feature>
<dbReference type="InterPro" id="IPR050546">
    <property type="entry name" value="Glycosyl_Hydrlase_16"/>
</dbReference>
<dbReference type="Proteomes" id="UP000504606">
    <property type="component" value="Unplaced"/>
</dbReference>
<dbReference type="GeneID" id="113210993"/>
<dbReference type="Pfam" id="PF00722">
    <property type="entry name" value="Glyco_hydro_16"/>
    <property type="match status" value="1"/>
</dbReference>
<feature type="domain" description="GH16" evidence="4">
    <location>
        <begin position="64"/>
        <end position="414"/>
    </location>
</feature>
<evidence type="ECO:0000259" key="4">
    <source>
        <dbReference type="PROSITE" id="PS51762"/>
    </source>
</evidence>
<dbReference type="RefSeq" id="XP_026285006.2">
    <property type="nucleotide sequence ID" value="XM_026429221.2"/>
</dbReference>
<comment type="similarity">
    <text evidence="1">Belongs to the glycosyl hydrolase 16 family.</text>
</comment>
<feature type="compositionally biased region" description="Pro residues" evidence="2">
    <location>
        <begin position="44"/>
        <end position="54"/>
    </location>
</feature>
<dbReference type="Gene3D" id="2.60.120.200">
    <property type="match status" value="1"/>
</dbReference>
<evidence type="ECO:0000313" key="5">
    <source>
        <dbReference type="Proteomes" id="UP000504606"/>
    </source>
</evidence>
<feature type="compositionally biased region" description="Low complexity" evidence="2">
    <location>
        <begin position="55"/>
        <end position="66"/>
    </location>
</feature>
<sequence>MVFLRAPPMLFLAMLAAVAVGSPGARLSPSTRQQGSPPLGAPAGPGPAPVPAAPRAPRGNATAPPRGSAPPPPAPRAVRAPLQPPRREKIIFAEEFNKLDPAVWSHLVTAWRGGNQEFQYYRNDRRNSYVRGGVLYLRPTLTAREYGDAFLYTGKMYYPDCNFEPCVSASGADIVLPIQSARIHTSAFSFRYGRLEVRAKLPRGDWIWPAIWLKPATNAYGRWPASGEMDLVESRGNANLKQISTGEPLGVQKVGATLHFGPNSSYNIWRLTHWEKILERGDFADDFHVFGMEWSPVGFRFTVDNEEIGRMAPPQGGFWDLGGFDSNPGGPNIWANGTQLAPFDKKFYIILNVAVGGTFFPGGMVNSPFPRPWNWTSGHPLREFWEHRGWWLPTWKAEHTAMQVDYVRVYQTVT</sequence>
<dbReference type="PANTHER" id="PTHR10963">
    <property type="entry name" value="GLYCOSYL HYDROLASE-RELATED"/>
    <property type="match status" value="1"/>
</dbReference>
<dbReference type="InterPro" id="IPR000757">
    <property type="entry name" value="Beta-glucanase-like"/>
</dbReference>
<feature type="signal peptide" evidence="3">
    <location>
        <begin position="1"/>
        <end position="21"/>
    </location>
</feature>
<feature type="region of interest" description="Disordered" evidence="2">
    <location>
        <begin position="23"/>
        <end position="81"/>
    </location>
</feature>
<keyword evidence="5" id="KW-1185">Reference proteome</keyword>
<organism evidence="5 6">
    <name type="scientific">Frankliniella occidentalis</name>
    <name type="common">Western flower thrips</name>
    <name type="synonym">Euthrips occidentalis</name>
    <dbReference type="NCBI Taxonomy" id="133901"/>
    <lineage>
        <taxon>Eukaryota</taxon>
        <taxon>Metazoa</taxon>
        <taxon>Ecdysozoa</taxon>
        <taxon>Arthropoda</taxon>
        <taxon>Hexapoda</taxon>
        <taxon>Insecta</taxon>
        <taxon>Pterygota</taxon>
        <taxon>Neoptera</taxon>
        <taxon>Paraneoptera</taxon>
        <taxon>Thysanoptera</taxon>
        <taxon>Terebrantia</taxon>
        <taxon>Thripoidea</taxon>
        <taxon>Thripidae</taxon>
        <taxon>Frankliniella</taxon>
    </lineage>
</organism>
<dbReference type="SUPFAM" id="SSF49899">
    <property type="entry name" value="Concanavalin A-like lectins/glucanases"/>
    <property type="match status" value="1"/>
</dbReference>
<reference evidence="6" key="1">
    <citation type="submission" date="2025-08" db="UniProtKB">
        <authorList>
            <consortium name="RefSeq"/>
        </authorList>
    </citation>
    <scope>IDENTIFICATION</scope>
    <source>
        <tissue evidence="6">Whole organism</tissue>
    </source>
</reference>
<dbReference type="GO" id="GO:0004553">
    <property type="term" value="F:hydrolase activity, hydrolyzing O-glycosyl compounds"/>
    <property type="evidence" value="ECO:0007669"/>
    <property type="project" value="InterPro"/>
</dbReference>
<accession>A0A6J1T2W3</accession>